<evidence type="ECO:0008006" key="2">
    <source>
        <dbReference type="Google" id="ProtNLM"/>
    </source>
</evidence>
<sequence length="165" mass="18410">MKRSRTDAGFHSSGIQAHFDRLVESRLILARKDTDASFAIPEHEQTPEGCLAAVLRHVESFCFVNTQTEAVCLVLVQHDGLALRLVRKQTPTLCLAAVRQNGAALQYVHKQTSMLCVVADRQLRYALPPVHEEAIPPTVQGRPSGEWVCSIQFVKKPHCRVVWSS</sequence>
<accession>X1C4N8</accession>
<name>X1C4N8_9ZZZZ</name>
<gene>
    <name evidence="1" type="ORF">S01H4_22580</name>
</gene>
<comment type="caution">
    <text evidence="1">The sequence shown here is derived from an EMBL/GenBank/DDBJ whole genome shotgun (WGS) entry which is preliminary data.</text>
</comment>
<proteinExistence type="predicted"/>
<organism evidence="1">
    <name type="scientific">marine sediment metagenome</name>
    <dbReference type="NCBI Taxonomy" id="412755"/>
    <lineage>
        <taxon>unclassified sequences</taxon>
        <taxon>metagenomes</taxon>
        <taxon>ecological metagenomes</taxon>
    </lineage>
</organism>
<evidence type="ECO:0000313" key="1">
    <source>
        <dbReference type="EMBL" id="GAG88322.1"/>
    </source>
</evidence>
<dbReference type="AlphaFoldDB" id="X1C4N8"/>
<reference evidence="1" key="1">
    <citation type="journal article" date="2014" name="Front. Microbiol.">
        <title>High frequency of phylogenetically diverse reductive dehalogenase-homologous genes in deep subseafloor sedimentary metagenomes.</title>
        <authorList>
            <person name="Kawai M."/>
            <person name="Futagami T."/>
            <person name="Toyoda A."/>
            <person name="Takaki Y."/>
            <person name="Nishi S."/>
            <person name="Hori S."/>
            <person name="Arai W."/>
            <person name="Tsubouchi T."/>
            <person name="Morono Y."/>
            <person name="Uchiyama I."/>
            <person name="Ito T."/>
            <person name="Fujiyama A."/>
            <person name="Inagaki F."/>
            <person name="Takami H."/>
        </authorList>
    </citation>
    <scope>NUCLEOTIDE SEQUENCE</scope>
    <source>
        <strain evidence="1">Expedition CK06-06</strain>
    </source>
</reference>
<protein>
    <recommendedName>
        <fullName evidence="2">DUF4116 domain-containing protein</fullName>
    </recommendedName>
</protein>
<dbReference type="EMBL" id="BART01010368">
    <property type="protein sequence ID" value="GAG88322.1"/>
    <property type="molecule type" value="Genomic_DNA"/>
</dbReference>